<dbReference type="Gene3D" id="3.30.70.100">
    <property type="match status" value="1"/>
</dbReference>
<protein>
    <submittedName>
        <fullName evidence="7">Heavy metal-associated domain containing protein</fullName>
    </submittedName>
</protein>
<comment type="caution">
    <text evidence="7">The sequence shown here is derived from an EMBL/GenBank/DDBJ whole genome shotgun (WGS) entry which is preliminary data.</text>
</comment>
<dbReference type="CDD" id="cd00371">
    <property type="entry name" value="HMA"/>
    <property type="match status" value="1"/>
</dbReference>
<comment type="similarity">
    <text evidence="5">Belongs to the HIPP family.</text>
</comment>
<keyword evidence="1" id="KW-0488">Methylation</keyword>
<sequence>MLHKERGRPIGAAEREELHSKEQKALRYVLKVHMHCPGCVQKVRKLLRKIEGIYKVNIDAEQQQVLVIGSVDSATLIDKLARSGKRADLISPSPNQLEVKMNRDHMENNQTQGLNNGLNASVPQHVFPTSFGGEEDHGWGSEMRFSWEMGTEQMADQFGQSLISATELENMHMGGHGAGFVGLGSHEFGTFQDHTAGPLVYKYNHLPPLIKTNMQAYSNDNSLNQTMNANMQDRSSNFNMTTNENGKIYTIQPQMICNLSSQIASNIDSHVMFGTVAPLYYYPYYY</sequence>
<dbReference type="EMBL" id="JXTC01000218">
    <property type="protein sequence ID" value="PON81380.1"/>
    <property type="molecule type" value="Genomic_DNA"/>
</dbReference>
<dbReference type="GO" id="GO:0046872">
    <property type="term" value="F:metal ion binding"/>
    <property type="evidence" value="ECO:0007669"/>
    <property type="project" value="UniProtKB-KW"/>
</dbReference>
<dbReference type="Pfam" id="PF00403">
    <property type="entry name" value="HMA"/>
    <property type="match status" value="1"/>
</dbReference>
<evidence type="ECO:0000259" key="6">
    <source>
        <dbReference type="PROSITE" id="PS50846"/>
    </source>
</evidence>
<feature type="domain" description="HMA" evidence="6">
    <location>
        <begin position="25"/>
        <end position="88"/>
    </location>
</feature>
<dbReference type="SUPFAM" id="SSF55008">
    <property type="entry name" value="HMA, heavy metal-associated domain"/>
    <property type="match status" value="1"/>
</dbReference>
<evidence type="ECO:0000313" key="8">
    <source>
        <dbReference type="Proteomes" id="UP000237000"/>
    </source>
</evidence>
<dbReference type="InterPro" id="IPR036163">
    <property type="entry name" value="HMA_dom_sf"/>
</dbReference>
<dbReference type="AlphaFoldDB" id="A0A2P5E7B3"/>
<dbReference type="FunCoup" id="A0A2P5E7B3">
    <property type="interactions" value="18"/>
</dbReference>
<dbReference type="PANTHER" id="PTHR45868:SF93">
    <property type="entry name" value="OS12G0144600 PROTEIN"/>
    <property type="match status" value="1"/>
</dbReference>
<dbReference type="InParanoid" id="A0A2P5E7B3"/>
<evidence type="ECO:0000256" key="5">
    <source>
        <dbReference type="ARBA" id="ARBA00024045"/>
    </source>
</evidence>
<evidence type="ECO:0000256" key="2">
    <source>
        <dbReference type="ARBA" id="ARBA00022723"/>
    </source>
</evidence>
<keyword evidence="3" id="KW-0449">Lipoprotein</keyword>
<keyword evidence="4" id="KW-0636">Prenylation</keyword>
<dbReference type="PANTHER" id="PTHR45868">
    <property type="entry name" value="HEAVY METAL-ASSOCIATED ISOPRENYLATED PLANT PROTEIN 33-RELATED"/>
    <property type="match status" value="1"/>
</dbReference>
<dbReference type="OrthoDB" id="689350at2759"/>
<dbReference type="Proteomes" id="UP000237000">
    <property type="component" value="Unassembled WGS sequence"/>
</dbReference>
<evidence type="ECO:0000256" key="1">
    <source>
        <dbReference type="ARBA" id="ARBA00022481"/>
    </source>
</evidence>
<evidence type="ECO:0000256" key="4">
    <source>
        <dbReference type="ARBA" id="ARBA00023289"/>
    </source>
</evidence>
<name>A0A2P5E7B3_TREOI</name>
<dbReference type="STRING" id="63057.A0A2P5E7B3"/>
<keyword evidence="8" id="KW-1185">Reference proteome</keyword>
<reference evidence="8" key="1">
    <citation type="submission" date="2016-06" db="EMBL/GenBank/DDBJ databases">
        <title>Parallel loss of symbiosis genes in relatives of nitrogen-fixing non-legume Parasponia.</title>
        <authorList>
            <person name="Van Velzen R."/>
            <person name="Holmer R."/>
            <person name="Bu F."/>
            <person name="Rutten L."/>
            <person name="Van Zeijl A."/>
            <person name="Liu W."/>
            <person name="Santuari L."/>
            <person name="Cao Q."/>
            <person name="Sharma T."/>
            <person name="Shen D."/>
            <person name="Roswanjaya Y."/>
            <person name="Wardhani T."/>
            <person name="Kalhor M.S."/>
            <person name="Jansen J."/>
            <person name="Van den Hoogen J."/>
            <person name="Gungor B."/>
            <person name="Hartog M."/>
            <person name="Hontelez J."/>
            <person name="Verver J."/>
            <person name="Yang W.-C."/>
            <person name="Schijlen E."/>
            <person name="Repin R."/>
            <person name="Schilthuizen M."/>
            <person name="Schranz E."/>
            <person name="Heidstra R."/>
            <person name="Miyata K."/>
            <person name="Fedorova E."/>
            <person name="Kohlen W."/>
            <person name="Bisseling T."/>
            <person name="Smit S."/>
            <person name="Geurts R."/>
        </authorList>
    </citation>
    <scope>NUCLEOTIDE SEQUENCE [LARGE SCALE GENOMIC DNA]</scope>
    <source>
        <strain evidence="8">cv. RG33-2</strain>
    </source>
</reference>
<evidence type="ECO:0000313" key="7">
    <source>
        <dbReference type="EMBL" id="PON81380.1"/>
    </source>
</evidence>
<dbReference type="InterPro" id="IPR006121">
    <property type="entry name" value="HMA_dom"/>
</dbReference>
<evidence type="ECO:0000256" key="3">
    <source>
        <dbReference type="ARBA" id="ARBA00023288"/>
    </source>
</evidence>
<gene>
    <name evidence="7" type="ORF">TorRG33x02_228050</name>
</gene>
<dbReference type="PROSITE" id="PS50846">
    <property type="entry name" value="HMA_2"/>
    <property type="match status" value="1"/>
</dbReference>
<accession>A0A2P5E7B3</accession>
<keyword evidence="2" id="KW-0479">Metal-binding</keyword>
<organism evidence="7 8">
    <name type="scientific">Trema orientale</name>
    <name type="common">Charcoal tree</name>
    <name type="synonym">Celtis orientalis</name>
    <dbReference type="NCBI Taxonomy" id="63057"/>
    <lineage>
        <taxon>Eukaryota</taxon>
        <taxon>Viridiplantae</taxon>
        <taxon>Streptophyta</taxon>
        <taxon>Embryophyta</taxon>
        <taxon>Tracheophyta</taxon>
        <taxon>Spermatophyta</taxon>
        <taxon>Magnoliopsida</taxon>
        <taxon>eudicotyledons</taxon>
        <taxon>Gunneridae</taxon>
        <taxon>Pentapetalae</taxon>
        <taxon>rosids</taxon>
        <taxon>fabids</taxon>
        <taxon>Rosales</taxon>
        <taxon>Cannabaceae</taxon>
        <taxon>Trema</taxon>
    </lineage>
</organism>
<proteinExistence type="inferred from homology"/>